<sequence length="1118" mass="126376">MSRLINSETCKELQKDPSAIRNICILAHVDHGKTSLSDSLLASNGIISTNLAGKVRFLDSREDEQMRGITMESSAISLFFRVLKKLDNGEVQASNNFINLIDSPGHIDFSSEVSAASRLCDGAVVLVDVVEGVCSQTVTVLRQCWNENLKPVLVLNKIDRLVTELKFSSEEAYDHLQRVIENVNSVIGTFFQSDRALQDLNSNDENQSEHAYDEDDSELYFHPEKNNVIFASAVDGWGFNIGQIAKFYEKKLGMNREKLNQVLWGDFYFDAKNKKIITKKGLKGKVMKPLFVSFILDNIWKVYESCLVEQGTEPDFEKLQKMCTVLGVQLTARDLRTKDYKNLLRTIMKQWLPVSTAVLLTIVEKIPSPLEAQKKRLDSILNATPDSNLLDIDIREAMEKCDSNGPVSAYVSKMLSIPRSELPQTAGLEETIHAAKTVEKKDKKNELNNKNDDENDITKDQDLSIEEKLLQLNISKKRFDLEDESKEIDDTLEDSEKEENIPEAKQTDEIIINTEKGDQIKIITEMAPAFDINLLSAPTNKNESKKVNNLSFIGDDYDENDEEEHEDDEEVYNMMDYVPPEIDASDPLAALFEYDDEDPFGDYGLDDEEEEDINDNEALIAFGRIYSGTLKVGQTVTVLEPKYSPLAPNDFIYHSVKITDLYLFMGRDLLPLDEVPCGNIVGIGGLAGRLLKNGTLVENNLQGVNLAGSVMYSQPIVRVAVEPVNPMKFGKLVKGLRMLNQCDPCVETFVNENGEHILCTAGELHLERCLKDLRERFSKIEITSSDPVIPYKESFLQTDDMNPSQSPLKERGLFNFVLGKYKFTISTKPMSETCAAFLIEHEDLIKKLASHRVYHKQFYAKLQSLLPEDVSIDQIVSFGGKKCGPNILVAKNNYLRVLHNKDSKDFIPYGDSIINGFQLATNEGPLAKEEVQRMIVALESFEEIEVNSNSNAIVDVSGRVMISMQKTIHQSFLDWSPRLLWAMYSCTIQTSLEVLGKVYAVVQQRHGRIISEEMKEGTPFFEIVCYVPVVEAFGFSESIRKRSSGAALPQLIFKGFEPIDLDPFWVPTTEEELEELGEFAERENIARKHMNDVRRRKGLFVDDKVVKDGQKQKTLKKD</sequence>
<dbReference type="InterPro" id="IPR027417">
    <property type="entry name" value="P-loop_NTPase"/>
</dbReference>
<dbReference type="CDD" id="cd16261">
    <property type="entry name" value="EF2_snRNP_III"/>
    <property type="match status" value="1"/>
</dbReference>
<evidence type="ECO:0000256" key="6">
    <source>
        <dbReference type="ARBA" id="ARBA00023134"/>
    </source>
</evidence>
<evidence type="ECO:0000256" key="8">
    <source>
        <dbReference type="ARBA" id="ARBA00068031"/>
    </source>
</evidence>
<organism evidence="11 12">
    <name type="scientific">Hanseniaspora valbyensis NRRL Y-1626</name>
    <dbReference type="NCBI Taxonomy" id="766949"/>
    <lineage>
        <taxon>Eukaryota</taxon>
        <taxon>Fungi</taxon>
        <taxon>Dikarya</taxon>
        <taxon>Ascomycota</taxon>
        <taxon>Saccharomycotina</taxon>
        <taxon>Saccharomycetes</taxon>
        <taxon>Saccharomycodales</taxon>
        <taxon>Saccharomycodaceae</taxon>
        <taxon>Hanseniaspora</taxon>
    </lineage>
</organism>
<dbReference type="FunFam" id="3.40.50.300:FF:000746">
    <property type="entry name" value="Ribosome assembly protein 1"/>
    <property type="match status" value="1"/>
</dbReference>
<comment type="catalytic activity">
    <reaction evidence="7">
        <text>GTP + H2O = GDP + phosphate + H(+)</text>
        <dbReference type="Rhea" id="RHEA:19669"/>
        <dbReference type="ChEBI" id="CHEBI:15377"/>
        <dbReference type="ChEBI" id="CHEBI:15378"/>
        <dbReference type="ChEBI" id="CHEBI:37565"/>
        <dbReference type="ChEBI" id="CHEBI:43474"/>
        <dbReference type="ChEBI" id="CHEBI:58189"/>
    </reaction>
</comment>
<dbReference type="InterPro" id="IPR020568">
    <property type="entry name" value="Ribosomal_Su5_D2-typ_SF"/>
</dbReference>
<accession>A0A1B7TBG5</accession>
<dbReference type="Gene3D" id="3.30.230.10">
    <property type="match status" value="1"/>
</dbReference>
<dbReference type="Gene3D" id="3.40.50.300">
    <property type="entry name" value="P-loop containing nucleotide triphosphate hydrolases"/>
    <property type="match status" value="1"/>
</dbReference>
<feature type="domain" description="Tr-type G" evidence="10">
    <location>
        <begin position="18"/>
        <end position="256"/>
    </location>
</feature>
<dbReference type="Gene3D" id="3.30.70.240">
    <property type="match status" value="1"/>
</dbReference>
<evidence type="ECO:0000259" key="10">
    <source>
        <dbReference type="PROSITE" id="PS51722"/>
    </source>
</evidence>
<dbReference type="PROSITE" id="PS51722">
    <property type="entry name" value="G_TR_2"/>
    <property type="match status" value="1"/>
</dbReference>
<keyword evidence="3" id="KW-0690">Ribosome biogenesis</keyword>
<evidence type="ECO:0000256" key="4">
    <source>
        <dbReference type="ARBA" id="ARBA00022741"/>
    </source>
</evidence>
<dbReference type="NCBIfam" id="TIGR00231">
    <property type="entry name" value="small_GTP"/>
    <property type="match status" value="1"/>
</dbReference>
<dbReference type="GO" id="GO:0003924">
    <property type="term" value="F:GTPase activity"/>
    <property type="evidence" value="ECO:0007669"/>
    <property type="project" value="InterPro"/>
</dbReference>
<evidence type="ECO:0000256" key="7">
    <source>
        <dbReference type="ARBA" id="ARBA00048548"/>
    </source>
</evidence>
<gene>
    <name evidence="11" type="ORF">HANVADRAFT_53448</name>
</gene>
<dbReference type="CDD" id="cd16268">
    <property type="entry name" value="EF2_II"/>
    <property type="match status" value="1"/>
</dbReference>
<dbReference type="FunFam" id="3.30.70.870:FF:000002">
    <property type="entry name" value="Translation elongation factor 2"/>
    <property type="match status" value="1"/>
</dbReference>
<dbReference type="InterPro" id="IPR000795">
    <property type="entry name" value="T_Tr_GTP-bd_dom"/>
</dbReference>
<dbReference type="Gene3D" id="2.40.30.10">
    <property type="entry name" value="Translation factors"/>
    <property type="match status" value="2"/>
</dbReference>
<dbReference type="PRINTS" id="PR00315">
    <property type="entry name" value="ELONGATNFCT"/>
</dbReference>
<dbReference type="InterPro" id="IPR004161">
    <property type="entry name" value="EFTu-like_2"/>
</dbReference>
<dbReference type="Pfam" id="PF00009">
    <property type="entry name" value="GTP_EFTU"/>
    <property type="match status" value="1"/>
</dbReference>
<evidence type="ECO:0000256" key="9">
    <source>
        <dbReference type="ARBA" id="ARBA00081809"/>
    </source>
</evidence>
<keyword evidence="2" id="KW-0963">Cytoplasm</keyword>
<dbReference type="GO" id="GO:1990904">
    <property type="term" value="C:ribonucleoprotein complex"/>
    <property type="evidence" value="ECO:0007669"/>
    <property type="project" value="TreeGrafter"/>
</dbReference>
<evidence type="ECO:0000313" key="12">
    <source>
        <dbReference type="Proteomes" id="UP000092321"/>
    </source>
</evidence>
<dbReference type="SMART" id="SM00838">
    <property type="entry name" value="EFG_C"/>
    <property type="match status" value="1"/>
</dbReference>
<dbReference type="SUPFAM" id="SSF52540">
    <property type="entry name" value="P-loop containing nucleoside triphosphate hydrolases"/>
    <property type="match status" value="1"/>
</dbReference>
<keyword evidence="6" id="KW-0342">GTP-binding</keyword>
<dbReference type="GO" id="GO:0005525">
    <property type="term" value="F:GTP binding"/>
    <property type="evidence" value="ECO:0007669"/>
    <property type="project" value="UniProtKB-KW"/>
</dbReference>
<dbReference type="GO" id="GO:0042256">
    <property type="term" value="P:cytosolic ribosome assembly"/>
    <property type="evidence" value="ECO:0007669"/>
    <property type="project" value="UniProtKB-ARBA"/>
</dbReference>
<dbReference type="GO" id="GO:0043022">
    <property type="term" value="F:ribosome binding"/>
    <property type="evidence" value="ECO:0007669"/>
    <property type="project" value="TreeGrafter"/>
</dbReference>
<dbReference type="InterPro" id="IPR009000">
    <property type="entry name" value="Transl_B-barrel_sf"/>
</dbReference>
<dbReference type="InterPro" id="IPR014721">
    <property type="entry name" value="Ribsml_uS5_D2-typ_fold_subgr"/>
</dbReference>
<dbReference type="GO" id="GO:0005829">
    <property type="term" value="C:cytosol"/>
    <property type="evidence" value="ECO:0007669"/>
    <property type="project" value="TreeGrafter"/>
</dbReference>
<dbReference type="InterPro" id="IPR005225">
    <property type="entry name" value="Small_GTP-bd"/>
</dbReference>
<dbReference type="PANTHER" id="PTHR42908:SF3">
    <property type="entry name" value="ELONGATION FACTOR-LIKE GTPASE 1"/>
    <property type="match status" value="1"/>
</dbReference>
<reference evidence="12" key="1">
    <citation type="journal article" date="2016" name="Proc. Natl. Acad. Sci. U.S.A.">
        <title>Comparative genomics of biotechnologically important yeasts.</title>
        <authorList>
            <person name="Riley R."/>
            <person name="Haridas S."/>
            <person name="Wolfe K.H."/>
            <person name="Lopes M.R."/>
            <person name="Hittinger C.T."/>
            <person name="Goeker M."/>
            <person name="Salamov A.A."/>
            <person name="Wisecaver J.H."/>
            <person name="Long T.M."/>
            <person name="Calvey C.H."/>
            <person name="Aerts A.L."/>
            <person name="Barry K.W."/>
            <person name="Choi C."/>
            <person name="Clum A."/>
            <person name="Coughlan A.Y."/>
            <person name="Deshpande S."/>
            <person name="Douglass A.P."/>
            <person name="Hanson S.J."/>
            <person name="Klenk H.-P."/>
            <person name="LaButti K.M."/>
            <person name="Lapidus A."/>
            <person name="Lindquist E.A."/>
            <person name="Lipzen A.M."/>
            <person name="Meier-Kolthoff J.P."/>
            <person name="Ohm R.A."/>
            <person name="Otillar R.P."/>
            <person name="Pangilinan J.L."/>
            <person name="Peng Y."/>
            <person name="Rokas A."/>
            <person name="Rosa C.A."/>
            <person name="Scheuner C."/>
            <person name="Sibirny A.A."/>
            <person name="Slot J.C."/>
            <person name="Stielow J.B."/>
            <person name="Sun H."/>
            <person name="Kurtzman C.P."/>
            <person name="Blackwell M."/>
            <person name="Grigoriev I.V."/>
            <person name="Jeffries T.W."/>
        </authorList>
    </citation>
    <scope>NUCLEOTIDE SEQUENCE [LARGE SCALE GENOMIC DNA]</scope>
    <source>
        <strain evidence="12">NRRL Y-1626</strain>
    </source>
</reference>
<dbReference type="Pfam" id="PF14492">
    <property type="entry name" value="EFG_III"/>
    <property type="match status" value="1"/>
</dbReference>
<comment type="caution">
    <text evidence="11">The sequence shown here is derived from an EMBL/GenBank/DDBJ whole genome shotgun (WGS) entry which is preliminary data.</text>
</comment>
<dbReference type="InterPro" id="IPR035647">
    <property type="entry name" value="EFG_III/V"/>
</dbReference>
<proteinExistence type="predicted"/>
<dbReference type="PANTHER" id="PTHR42908">
    <property type="entry name" value="TRANSLATION ELONGATION FACTOR-RELATED"/>
    <property type="match status" value="1"/>
</dbReference>
<dbReference type="InterPro" id="IPR041095">
    <property type="entry name" value="EFG_II"/>
</dbReference>
<dbReference type="InterPro" id="IPR000640">
    <property type="entry name" value="EFG_V-like"/>
</dbReference>
<dbReference type="AlphaFoldDB" id="A0A1B7TBG5"/>
<dbReference type="OrthoDB" id="364892at2759"/>
<evidence type="ECO:0000256" key="3">
    <source>
        <dbReference type="ARBA" id="ARBA00022517"/>
    </source>
</evidence>
<evidence type="ECO:0000256" key="2">
    <source>
        <dbReference type="ARBA" id="ARBA00022490"/>
    </source>
</evidence>
<dbReference type="SUPFAM" id="SSF54980">
    <property type="entry name" value="EF-G C-terminal domain-like"/>
    <property type="match status" value="2"/>
</dbReference>
<evidence type="ECO:0000256" key="5">
    <source>
        <dbReference type="ARBA" id="ARBA00022801"/>
    </source>
</evidence>
<dbReference type="CDD" id="cd01681">
    <property type="entry name" value="aeEF2_snRNP_like_IV"/>
    <property type="match status" value="1"/>
</dbReference>
<dbReference type="Proteomes" id="UP000092321">
    <property type="component" value="Unassembled WGS sequence"/>
</dbReference>
<dbReference type="Pfam" id="PF00679">
    <property type="entry name" value="EFG_C"/>
    <property type="match status" value="1"/>
</dbReference>
<dbReference type="EMBL" id="LXPE01000025">
    <property type="protein sequence ID" value="OBA26071.1"/>
    <property type="molecule type" value="Genomic_DNA"/>
</dbReference>
<keyword evidence="4" id="KW-0547">Nucleotide-binding</keyword>
<dbReference type="SUPFAM" id="SSF54211">
    <property type="entry name" value="Ribosomal protein S5 domain 2-like"/>
    <property type="match status" value="1"/>
</dbReference>
<keyword evidence="12" id="KW-1185">Reference proteome</keyword>
<keyword evidence="5 11" id="KW-0378">Hydrolase</keyword>
<dbReference type="Gene3D" id="3.30.70.870">
    <property type="entry name" value="Elongation Factor G (Translational Gtpase), domain 3"/>
    <property type="match status" value="1"/>
</dbReference>
<evidence type="ECO:0000313" key="11">
    <source>
        <dbReference type="EMBL" id="OBA26071.1"/>
    </source>
</evidence>
<protein>
    <recommendedName>
        <fullName evidence="8">Ribosome assembly protein 1</fullName>
    </recommendedName>
    <alternativeName>
        <fullName evidence="9">Elongation factor-like 1</fullName>
    </alternativeName>
</protein>
<dbReference type="FunFam" id="3.30.70.240:FF:000006">
    <property type="entry name" value="Elongation factor like GTPase 1"/>
    <property type="match status" value="1"/>
</dbReference>
<dbReference type="SUPFAM" id="SSF50447">
    <property type="entry name" value="Translation proteins"/>
    <property type="match status" value="1"/>
</dbReference>
<comment type="subcellular location">
    <subcellularLocation>
        <location evidence="1">Cytoplasm</location>
    </subcellularLocation>
</comment>
<dbReference type="Pfam" id="PF03144">
    <property type="entry name" value="GTP_EFTU_D2"/>
    <property type="match status" value="1"/>
</dbReference>
<name>A0A1B7TBG5_9ASCO</name>
<dbReference type="CDD" id="cd04096">
    <property type="entry name" value="eEF2_snRNP_like_C"/>
    <property type="match status" value="1"/>
</dbReference>
<evidence type="ECO:0000256" key="1">
    <source>
        <dbReference type="ARBA" id="ARBA00004496"/>
    </source>
</evidence>